<proteinExistence type="predicted"/>
<name>A0A6J7WYV7_9CAUD</name>
<accession>A0A6J7WYV7</accession>
<evidence type="ECO:0000256" key="1">
    <source>
        <dbReference type="SAM" id="MobiDB-lite"/>
    </source>
</evidence>
<dbReference type="EMBL" id="LR798316">
    <property type="protein sequence ID" value="CAB5223279.1"/>
    <property type="molecule type" value="Genomic_DNA"/>
</dbReference>
<sequence>MPFVKGNKLGKGRPPGGLNRSTEQAKLAVARLANSGLDALREDLEKIRKEDPLEAAKIYLKLIEYIVPKKASIELSGEIHQRIQQISVNIQDGTQHQHIKDV</sequence>
<reference evidence="2" key="1">
    <citation type="submission" date="2020-05" db="EMBL/GenBank/DDBJ databases">
        <authorList>
            <person name="Chiriac C."/>
            <person name="Salcher M."/>
            <person name="Ghai R."/>
            <person name="Kavagutti S V."/>
        </authorList>
    </citation>
    <scope>NUCLEOTIDE SEQUENCE</scope>
</reference>
<evidence type="ECO:0008006" key="3">
    <source>
        <dbReference type="Google" id="ProtNLM"/>
    </source>
</evidence>
<feature type="region of interest" description="Disordered" evidence="1">
    <location>
        <begin position="1"/>
        <end position="20"/>
    </location>
</feature>
<protein>
    <recommendedName>
        <fullName evidence="3">DUF5681 domain-containing protein</fullName>
    </recommendedName>
</protein>
<evidence type="ECO:0000313" key="2">
    <source>
        <dbReference type="EMBL" id="CAB5223279.1"/>
    </source>
</evidence>
<gene>
    <name evidence="2" type="ORF">UFOVP385_22</name>
</gene>
<organism evidence="2">
    <name type="scientific">uncultured Caudovirales phage</name>
    <dbReference type="NCBI Taxonomy" id="2100421"/>
    <lineage>
        <taxon>Viruses</taxon>
        <taxon>Duplodnaviria</taxon>
        <taxon>Heunggongvirae</taxon>
        <taxon>Uroviricota</taxon>
        <taxon>Caudoviricetes</taxon>
        <taxon>Peduoviridae</taxon>
        <taxon>Maltschvirus</taxon>
        <taxon>Maltschvirus maltsch</taxon>
    </lineage>
</organism>